<proteinExistence type="predicted"/>
<feature type="compositionally biased region" description="Acidic residues" evidence="1">
    <location>
        <begin position="398"/>
        <end position="414"/>
    </location>
</feature>
<reference evidence="2" key="1">
    <citation type="submission" date="2024-05" db="EMBL/GenBank/DDBJ databases">
        <title>30 novel species of actinomycetes from the DSMZ collection.</title>
        <authorList>
            <person name="Nouioui I."/>
        </authorList>
    </citation>
    <scope>NUCLEOTIDE SEQUENCE</scope>
    <source>
        <strain evidence="2">DSM 3412</strain>
    </source>
</reference>
<feature type="compositionally biased region" description="Polar residues" evidence="1">
    <location>
        <begin position="807"/>
        <end position="817"/>
    </location>
</feature>
<evidence type="ECO:0000313" key="3">
    <source>
        <dbReference type="Proteomes" id="UP001180737"/>
    </source>
</evidence>
<protein>
    <submittedName>
        <fullName evidence="2">MarR family transcriptional regulator</fullName>
    </submittedName>
</protein>
<accession>A0ABU2YX49</accession>
<feature type="compositionally biased region" description="Basic and acidic residues" evidence="1">
    <location>
        <begin position="833"/>
        <end position="845"/>
    </location>
</feature>
<feature type="compositionally biased region" description="Acidic residues" evidence="1">
    <location>
        <begin position="878"/>
        <end position="890"/>
    </location>
</feature>
<dbReference type="EMBL" id="JAVRFJ010000012">
    <property type="protein sequence ID" value="MDT0568895.1"/>
    <property type="molecule type" value="Genomic_DNA"/>
</dbReference>
<organism evidence="2 3">
    <name type="scientific">Streptomyces gottesmaniae</name>
    <dbReference type="NCBI Taxonomy" id="3075518"/>
    <lineage>
        <taxon>Bacteria</taxon>
        <taxon>Bacillati</taxon>
        <taxon>Actinomycetota</taxon>
        <taxon>Actinomycetes</taxon>
        <taxon>Kitasatosporales</taxon>
        <taxon>Streptomycetaceae</taxon>
        <taxon>Streptomyces</taxon>
    </lineage>
</organism>
<comment type="caution">
    <text evidence="2">The sequence shown here is derived from an EMBL/GenBank/DDBJ whole genome shotgun (WGS) entry which is preliminary data.</text>
</comment>
<feature type="compositionally biased region" description="Polar residues" evidence="1">
    <location>
        <begin position="846"/>
        <end position="857"/>
    </location>
</feature>
<feature type="region of interest" description="Disordered" evidence="1">
    <location>
        <begin position="390"/>
        <end position="421"/>
    </location>
</feature>
<feature type="region of interest" description="Disordered" evidence="1">
    <location>
        <begin position="226"/>
        <end position="260"/>
    </location>
</feature>
<dbReference type="RefSeq" id="WP_033524643.1">
    <property type="nucleotide sequence ID" value="NZ_JAVRFJ010000012.1"/>
</dbReference>
<feature type="region of interest" description="Disordered" evidence="1">
    <location>
        <begin position="807"/>
        <end position="890"/>
    </location>
</feature>
<sequence length="890" mass="95745">MNTNTEPLAADPDITRAWLAPRFEAPGLVSLCSKNNWTGIQTDDLDRAVTWAMEEDRAGAEGIYCRVTTVTSRFPAGTRGSARDSRALLGMWSDIDFGNDLHKATDLPGTADEARDIPRFAKLPEPTRVEHSGAGLYVWWEFEKPLVIGEDIDFDAAAELGGDWQNILLAGAKTMGFGYGTGVKDLARVLRLPGTVNRKPGRTPTLCQVIEDTGVRFPADDIRQMAADLKPKPKKRAAPKPSAPRGNASRPGPARGGRGPMEVLGDHACCGEILMHVGATYAEQLPGNCSYCGSGCQRWNRPGWDDTCSKDGIAVHKDGAAVTIRTDNFPGITAAAIGHVLSPGQLFAALHHGGDESEASRDIIRAAHGRDGASAAAKALPVTVLDDVRAATSRDEDKQEDQDDAEQVAEDEPEAPPAGSPAALLADFLTQMQTYIHLDDYGHIIFSLAVAVSSDLDGEPLWGMLVGPPSGGKSEAVKALDDSADEHVDDITGPALLSWMPGKNPKPAGILTRIPSRAFVTISDFSTVLATSDRGGRDTLFALLRRAYDGHVVREVGNSPRPLTWTGRLTLLAAVTPAIDNFSSHTDALGPRWLYCRLPETDNAHKKATVRKRRKIEGLAEKQAEARRRASELVRVARRVVGDVELDDEMYDQLEDAAMLTCLGRAAVPRNAYGRREIDGIPVIEEPARVTGQIVALAKSLLALGVPRGQALALAGKCALDTVPQARLACLRQLAGGEAMTVSEVRRRTGLNRHVARRALEDMEVLELTTCPRHEKDEDTEESGFPSSNPWQLGEERALVTRVLAAQTATEQASDSEGSPLARSVGYPTPTPQERDLNDLGKRSSESSGTRATHTSGQATPQPTPPPASEDAGLWDAPLEEPDDYWAEAS</sequence>
<gene>
    <name evidence="2" type="ORF">RM704_15690</name>
</gene>
<keyword evidence="3" id="KW-1185">Reference proteome</keyword>
<feature type="compositionally biased region" description="Low complexity" evidence="1">
    <location>
        <begin position="239"/>
        <end position="253"/>
    </location>
</feature>
<evidence type="ECO:0000313" key="2">
    <source>
        <dbReference type="EMBL" id="MDT0568895.1"/>
    </source>
</evidence>
<dbReference type="Proteomes" id="UP001180737">
    <property type="component" value="Unassembled WGS sequence"/>
</dbReference>
<name>A0ABU2YX49_9ACTN</name>
<evidence type="ECO:0000256" key="1">
    <source>
        <dbReference type="SAM" id="MobiDB-lite"/>
    </source>
</evidence>
<feature type="region of interest" description="Disordered" evidence="1">
    <location>
        <begin position="769"/>
        <end position="793"/>
    </location>
</feature>